<dbReference type="PANTHER" id="PTHR46796:SF6">
    <property type="entry name" value="ARAC SUBFAMILY"/>
    <property type="match status" value="1"/>
</dbReference>
<keyword evidence="2" id="KW-0238">DNA-binding</keyword>
<dbReference type="PANTHER" id="PTHR46796">
    <property type="entry name" value="HTH-TYPE TRANSCRIPTIONAL ACTIVATOR RHAS-RELATED"/>
    <property type="match status" value="1"/>
</dbReference>
<reference evidence="5 6" key="1">
    <citation type="submission" date="2024-06" db="EMBL/GenBank/DDBJ databases">
        <title>Sorghum-associated microbial communities from plants grown in Nebraska, USA.</title>
        <authorList>
            <person name="Schachtman D."/>
        </authorList>
    </citation>
    <scope>NUCLEOTIDE SEQUENCE [LARGE SCALE GENOMIC DNA]</scope>
    <source>
        <strain evidence="5 6">2709</strain>
    </source>
</reference>
<dbReference type="InterPro" id="IPR035418">
    <property type="entry name" value="AraC-bd_2"/>
</dbReference>
<dbReference type="InterPro" id="IPR018060">
    <property type="entry name" value="HTH_AraC"/>
</dbReference>
<keyword evidence="6" id="KW-1185">Reference proteome</keyword>
<evidence type="ECO:0000313" key="5">
    <source>
        <dbReference type="EMBL" id="MET4575278.1"/>
    </source>
</evidence>
<name>A0ABV2Q3X1_9BURK</name>
<dbReference type="RefSeq" id="WP_354440626.1">
    <property type="nucleotide sequence ID" value="NZ_JBEPSH010000001.1"/>
</dbReference>
<proteinExistence type="predicted"/>
<gene>
    <name evidence="5" type="ORF">ABIE13_000375</name>
</gene>
<organism evidence="5 6">
    <name type="scientific">Ottowia thiooxydans</name>
    <dbReference type="NCBI Taxonomy" id="219182"/>
    <lineage>
        <taxon>Bacteria</taxon>
        <taxon>Pseudomonadati</taxon>
        <taxon>Pseudomonadota</taxon>
        <taxon>Betaproteobacteria</taxon>
        <taxon>Burkholderiales</taxon>
        <taxon>Comamonadaceae</taxon>
        <taxon>Ottowia</taxon>
    </lineage>
</organism>
<dbReference type="Pfam" id="PF14525">
    <property type="entry name" value="AraC_binding_2"/>
    <property type="match status" value="1"/>
</dbReference>
<dbReference type="Pfam" id="PF12833">
    <property type="entry name" value="HTH_18"/>
    <property type="match status" value="1"/>
</dbReference>
<dbReference type="Gene3D" id="1.10.10.60">
    <property type="entry name" value="Homeodomain-like"/>
    <property type="match status" value="1"/>
</dbReference>
<protein>
    <submittedName>
        <fullName evidence="5">AraC-like DNA-binding protein</fullName>
    </submittedName>
</protein>
<comment type="caution">
    <text evidence="5">The sequence shown here is derived from an EMBL/GenBank/DDBJ whole genome shotgun (WGS) entry which is preliminary data.</text>
</comment>
<dbReference type="PROSITE" id="PS01124">
    <property type="entry name" value="HTH_ARAC_FAMILY_2"/>
    <property type="match status" value="1"/>
</dbReference>
<evidence type="ECO:0000256" key="2">
    <source>
        <dbReference type="ARBA" id="ARBA00023125"/>
    </source>
</evidence>
<dbReference type="SUPFAM" id="SSF46689">
    <property type="entry name" value="Homeodomain-like"/>
    <property type="match status" value="1"/>
</dbReference>
<evidence type="ECO:0000256" key="1">
    <source>
        <dbReference type="ARBA" id="ARBA00023015"/>
    </source>
</evidence>
<dbReference type="InterPro" id="IPR050204">
    <property type="entry name" value="AraC_XylS_family_regulators"/>
</dbReference>
<feature type="domain" description="HTH araC/xylS-type" evidence="4">
    <location>
        <begin position="216"/>
        <end position="315"/>
    </location>
</feature>
<evidence type="ECO:0000313" key="6">
    <source>
        <dbReference type="Proteomes" id="UP001549320"/>
    </source>
</evidence>
<dbReference type="Proteomes" id="UP001549320">
    <property type="component" value="Unassembled WGS sequence"/>
</dbReference>
<dbReference type="SMART" id="SM00342">
    <property type="entry name" value="HTH_ARAC"/>
    <property type="match status" value="1"/>
</dbReference>
<keyword evidence="1" id="KW-0805">Transcription regulation</keyword>
<dbReference type="InterPro" id="IPR009057">
    <property type="entry name" value="Homeodomain-like_sf"/>
</dbReference>
<accession>A0ABV2Q3X1</accession>
<evidence type="ECO:0000259" key="4">
    <source>
        <dbReference type="PROSITE" id="PS01124"/>
    </source>
</evidence>
<sequence>MTAYDHVLPGDPFERWHQVTCRNYSVTECRSVKDASFSAQVRVRALGDLAISQISSHVSQGVDLKVTRGRREIRKDYRDDFLIWIGGSGTTVLEQGGRATQLRAGDMCLHDQATPFSLTFSQRSAAAMITVPRPIMLQRFAQAEQWTALQARSELPISRLATATFREIAMQEPDTQSDFFGEKIWSAALDIWLAAIQTCAPAPTASRLSRKEQRMRSAERFFLQRLNDPEVTLESAATELHMSSRTLLRLFADRGTTPMHWLWEERLKACREALVRGQYERVSDVAFAFGFRNLSHFSRAFKALHGVNAQQLLRQSTSH</sequence>
<evidence type="ECO:0000256" key="3">
    <source>
        <dbReference type="ARBA" id="ARBA00023163"/>
    </source>
</evidence>
<dbReference type="EMBL" id="JBEPSH010000001">
    <property type="protein sequence ID" value="MET4575278.1"/>
    <property type="molecule type" value="Genomic_DNA"/>
</dbReference>
<keyword evidence="3" id="KW-0804">Transcription</keyword>